<proteinExistence type="predicted"/>
<evidence type="ECO:0000256" key="1">
    <source>
        <dbReference type="SAM" id="Phobius"/>
    </source>
</evidence>
<keyword evidence="1" id="KW-1133">Transmembrane helix</keyword>
<keyword evidence="1" id="KW-0472">Membrane</keyword>
<comment type="caution">
    <text evidence="2">The sequence shown here is derived from an EMBL/GenBank/DDBJ whole genome shotgun (WGS) entry which is preliminary data.</text>
</comment>
<dbReference type="RefSeq" id="WP_093948083.1">
    <property type="nucleotide sequence ID" value="NZ_NMUL01000012.1"/>
</dbReference>
<evidence type="ECO:0000313" key="2">
    <source>
        <dbReference type="EMBL" id="OXM67680.1"/>
    </source>
</evidence>
<feature type="transmembrane region" description="Helical" evidence="1">
    <location>
        <begin position="94"/>
        <end position="114"/>
    </location>
</feature>
<dbReference type="AlphaFoldDB" id="A0A229T9J5"/>
<accession>A0A229T9J5</accession>
<keyword evidence="3" id="KW-1185">Reference proteome</keyword>
<dbReference type="OrthoDB" id="3628420at2"/>
<feature type="transmembrane region" description="Helical" evidence="1">
    <location>
        <begin position="53"/>
        <end position="82"/>
    </location>
</feature>
<feature type="transmembrane region" description="Helical" evidence="1">
    <location>
        <begin position="16"/>
        <end position="41"/>
    </location>
</feature>
<protein>
    <submittedName>
        <fullName evidence="2">Uncharacterized protein</fullName>
    </submittedName>
</protein>
<dbReference type="EMBL" id="NMUL01000012">
    <property type="protein sequence ID" value="OXM67680.1"/>
    <property type="molecule type" value="Genomic_DNA"/>
</dbReference>
<gene>
    <name evidence="2" type="ORF">CF165_14810</name>
</gene>
<reference evidence="3" key="1">
    <citation type="submission" date="2017-07" db="EMBL/GenBank/DDBJ databases">
        <title>Comparative genome mining reveals phylogenetic distribution patterns of secondary metabolites in Amycolatopsis.</title>
        <authorList>
            <person name="Adamek M."/>
            <person name="Alanjary M."/>
            <person name="Sales-Ortells H."/>
            <person name="Goodfellow M."/>
            <person name="Bull A.T."/>
            <person name="Kalinowski J."/>
            <person name="Ziemert N."/>
        </authorList>
    </citation>
    <scope>NUCLEOTIDE SEQUENCE [LARGE SCALE GENOMIC DNA]</scope>
    <source>
        <strain evidence="3">H5</strain>
    </source>
</reference>
<evidence type="ECO:0000313" key="3">
    <source>
        <dbReference type="Proteomes" id="UP000215199"/>
    </source>
</evidence>
<name>A0A229T9J5_9PSEU</name>
<dbReference type="Proteomes" id="UP000215199">
    <property type="component" value="Unassembled WGS sequence"/>
</dbReference>
<keyword evidence="1" id="KW-0812">Transmembrane</keyword>
<sequence length="136" mass="14115">MGAPEAGTITRSGRGLAVASLAVGASGFTLAAATWVAWLIVRPELVSAWAYSWVAQAFVLVLGALWFGLLPISVLALIFGLCADTQPRPDFGRIGMTLAVVTALLALGGAAVFATTSWRHVGPPVAYFDTQTGTPR</sequence>
<organism evidence="2 3">
    <name type="scientific">Amycolatopsis vastitatis</name>
    <dbReference type="NCBI Taxonomy" id="1905142"/>
    <lineage>
        <taxon>Bacteria</taxon>
        <taxon>Bacillati</taxon>
        <taxon>Actinomycetota</taxon>
        <taxon>Actinomycetes</taxon>
        <taxon>Pseudonocardiales</taxon>
        <taxon>Pseudonocardiaceae</taxon>
        <taxon>Amycolatopsis</taxon>
    </lineage>
</organism>